<name>A0A1X0Q7F7_9MICR</name>
<comment type="caution">
    <text evidence="9">The sequence shown here is derived from an EMBL/GenBank/DDBJ whole genome shotgun (WGS) entry which is preliminary data.</text>
</comment>
<dbReference type="GO" id="GO:0000226">
    <property type="term" value="P:microtubule cytoskeleton organization"/>
    <property type="evidence" value="ECO:0007669"/>
    <property type="project" value="TreeGrafter"/>
</dbReference>
<dbReference type="PROSITE" id="PS00108">
    <property type="entry name" value="PROTEIN_KINASE_ST"/>
    <property type="match status" value="1"/>
</dbReference>
<evidence type="ECO:0000259" key="8">
    <source>
        <dbReference type="PROSITE" id="PS50011"/>
    </source>
</evidence>
<dbReference type="GO" id="GO:0035556">
    <property type="term" value="P:intracellular signal transduction"/>
    <property type="evidence" value="ECO:0007669"/>
    <property type="project" value="TreeGrafter"/>
</dbReference>
<dbReference type="GO" id="GO:0005737">
    <property type="term" value="C:cytoplasm"/>
    <property type="evidence" value="ECO:0007669"/>
    <property type="project" value="TreeGrafter"/>
</dbReference>
<dbReference type="PROSITE" id="PS50011">
    <property type="entry name" value="PROTEIN_KINASE_DOM"/>
    <property type="match status" value="1"/>
</dbReference>
<evidence type="ECO:0000256" key="1">
    <source>
        <dbReference type="ARBA" id="ARBA00010791"/>
    </source>
</evidence>
<dbReference type="OrthoDB" id="193931at2759"/>
<accession>A0A1X0Q7F7</accession>
<comment type="similarity">
    <text evidence="1">Belongs to the protein kinase superfamily. CAMK Ser/Thr protein kinase family. NIM1 subfamily.</text>
</comment>
<dbReference type="PANTHER" id="PTHR24346">
    <property type="entry name" value="MAP/MICROTUBULE AFFINITY-REGULATING KINASE"/>
    <property type="match status" value="1"/>
</dbReference>
<dbReference type="VEuPathDB" id="MicrosporidiaDB:A0H76_2377"/>
<dbReference type="AlphaFoldDB" id="A0A1X0Q7F7"/>
<dbReference type="Proteomes" id="UP000192356">
    <property type="component" value="Unassembled WGS sequence"/>
</dbReference>
<keyword evidence="2" id="KW-0723">Serine/threonine-protein kinase</keyword>
<sequence>MQKISSSTISSVHESMLNSPVISNITNKSSNISTSTTDTSATKGFYKEGGSIGEYKIQKTIGKGSSAKVFLCVSKTGKRVAIKVINRNNNIVNRTRILREIVIGTLLNHPHIVKVIDFFYDSVYFYIVFEYVDGIVLYDKILDSHLNKSEPLPIEKARKYFRQITSAIDYLHKNSIVHRDLKIENIIIDTDDNVKIIDFGLSNFFDSRAVLDTFCGSLYFAAPELLMGKRYNGPEIDIWSLGVVLYVMVYGKVPFDDESIHELQAKIKTCKFNFPKNRKTNPDLEDLIINMILLNPNQRYSMEDVKNSKWINEGYNEKIKNYFIKRHPINKINKDFLLILENITSYQFDSVEDEMCKYIDICKNGNKLERKYWESKPIVSLYCLLVENLTQSKGKFIDNSNKIYWETSPIIDYLNSENSNIKCIKEFLSFISESKEPLNDNNSTLYKQNSVYPLVRRSFLKGILKGIKVTKINESKLKQKLIRIFIKHNISYEANEKSYFCSLYKESSFVQFRLSIYYNVVLGEYYLTLKNLNKRQDLFNEIFAVLKRELTSE</sequence>
<dbReference type="InterPro" id="IPR017441">
    <property type="entry name" value="Protein_kinase_ATP_BS"/>
</dbReference>
<dbReference type="Gene3D" id="1.10.510.10">
    <property type="entry name" value="Transferase(Phosphotransferase) domain 1"/>
    <property type="match status" value="1"/>
</dbReference>
<dbReference type="GO" id="GO:0005524">
    <property type="term" value="F:ATP binding"/>
    <property type="evidence" value="ECO:0007669"/>
    <property type="project" value="UniProtKB-UniRule"/>
</dbReference>
<keyword evidence="3" id="KW-0808">Transferase</keyword>
<gene>
    <name evidence="9" type="primary">KIN1</name>
    <name evidence="9" type="ORF">HERIO_2299</name>
</gene>
<dbReference type="VEuPathDB" id="MicrosporidiaDB:HERIO_2299"/>
<keyword evidence="10" id="KW-1185">Reference proteome</keyword>
<dbReference type="FunFam" id="1.10.510.10:FF:000571">
    <property type="entry name" value="Maternal embryonic leucine zipper kinase"/>
    <property type="match status" value="1"/>
</dbReference>
<evidence type="ECO:0000256" key="5">
    <source>
        <dbReference type="ARBA" id="ARBA00022777"/>
    </source>
</evidence>
<organism evidence="9 10">
    <name type="scientific">Hepatospora eriocheir</name>
    <dbReference type="NCBI Taxonomy" id="1081669"/>
    <lineage>
        <taxon>Eukaryota</taxon>
        <taxon>Fungi</taxon>
        <taxon>Fungi incertae sedis</taxon>
        <taxon>Microsporidia</taxon>
        <taxon>Hepatosporidae</taxon>
        <taxon>Hepatospora</taxon>
    </lineage>
</organism>
<evidence type="ECO:0000256" key="7">
    <source>
        <dbReference type="PROSITE-ProRule" id="PRU10141"/>
    </source>
</evidence>
<keyword evidence="4 7" id="KW-0547">Nucleotide-binding</keyword>
<evidence type="ECO:0000256" key="3">
    <source>
        <dbReference type="ARBA" id="ARBA00022679"/>
    </source>
</evidence>
<evidence type="ECO:0000256" key="2">
    <source>
        <dbReference type="ARBA" id="ARBA00022527"/>
    </source>
</evidence>
<dbReference type="Pfam" id="PF00069">
    <property type="entry name" value="Pkinase"/>
    <property type="match status" value="1"/>
</dbReference>
<evidence type="ECO:0000256" key="6">
    <source>
        <dbReference type="ARBA" id="ARBA00022840"/>
    </source>
</evidence>
<dbReference type="PANTHER" id="PTHR24346:SF82">
    <property type="entry name" value="KP78A-RELATED"/>
    <property type="match status" value="1"/>
</dbReference>
<dbReference type="GO" id="GO:0004674">
    <property type="term" value="F:protein serine/threonine kinase activity"/>
    <property type="evidence" value="ECO:0007669"/>
    <property type="project" value="UniProtKB-KW"/>
</dbReference>
<evidence type="ECO:0000313" key="10">
    <source>
        <dbReference type="Proteomes" id="UP000192356"/>
    </source>
</evidence>
<reference evidence="9 10" key="1">
    <citation type="journal article" date="2017" name="Environ. Microbiol.">
        <title>Decay of the glycolytic pathway and adaptation to intranuclear parasitism within Enterocytozoonidae microsporidia.</title>
        <authorList>
            <person name="Wiredu Boakye D."/>
            <person name="Jaroenlak P."/>
            <person name="Prachumwat A."/>
            <person name="Williams T.A."/>
            <person name="Bateman K.S."/>
            <person name="Itsathitphaisarn O."/>
            <person name="Sritunyalucksana K."/>
            <person name="Paszkiewicz K.H."/>
            <person name="Moore K.A."/>
            <person name="Stentiford G.D."/>
            <person name="Williams B.A."/>
        </authorList>
    </citation>
    <scope>NUCLEOTIDE SEQUENCE [LARGE SCALE GENOMIC DNA]</scope>
    <source>
        <strain evidence="9 10">GB1</strain>
    </source>
</reference>
<feature type="domain" description="Protein kinase" evidence="8">
    <location>
        <begin position="55"/>
        <end position="311"/>
    </location>
</feature>
<dbReference type="SMART" id="SM00220">
    <property type="entry name" value="S_TKc"/>
    <property type="match status" value="1"/>
</dbReference>
<dbReference type="SUPFAM" id="SSF56112">
    <property type="entry name" value="Protein kinase-like (PK-like)"/>
    <property type="match status" value="1"/>
</dbReference>
<feature type="binding site" evidence="7">
    <location>
        <position position="83"/>
    </location>
    <ligand>
        <name>ATP</name>
        <dbReference type="ChEBI" id="CHEBI:30616"/>
    </ligand>
</feature>
<dbReference type="EMBL" id="LVKB01000213">
    <property type="protein sequence ID" value="ORD95685.1"/>
    <property type="molecule type" value="Genomic_DNA"/>
</dbReference>
<dbReference type="InterPro" id="IPR011009">
    <property type="entry name" value="Kinase-like_dom_sf"/>
</dbReference>
<dbReference type="InterPro" id="IPR008271">
    <property type="entry name" value="Ser/Thr_kinase_AS"/>
</dbReference>
<protein>
    <submittedName>
        <fullName evidence="9">KIN1</fullName>
    </submittedName>
</protein>
<proteinExistence type="inferred from homology"/>
<keyword evidence="6 7" id="KW-0067">ATP-binding</keyword>
<dbReference type="PROSITE" id="PS00107">
    <property type="entry name" value="PROTEIN_KINASE_ATP"/>
    <property type="match status" value="1"/>
</dbReference>
<dbReference type="InterPro" id="IPR000719">
    <property type="entry name" value="Prot_kinase_dom"/>
</dbReference>
<keyword evidence="5" id="KW-0418">Kinase</keyword>
<evidence type="ECO:0000256" key="4">
    <source>
        <dbReference type="ARBA" id="ARBA00022741"/>
    </source>
</evidence>
<evidence type="ECO:0000313" key="9">
    <source>
        <dbReference type="EMBL" id="ORD95685.1"/>
    </source>
</evidence>